<evidence type="ECO:0000313" key="2">
    <source>
        <dbReference type="Proteomes" id="UP000253529"/>
    </source>
</evidence>
<dbReference type="Proteomes" id="UP000253529">
    <property type="component" value="Unassembled WGS sequence"/>
</dbReference>
<sequence length="35" mass="3855">MPRDCAALTLDPAKDEAIRAFIEERKAPPMPDATN</sequence>
<comment type="caution">
    <text evidence="1">The sequence shown here is derived from an EMBL/GenBank/DDBJ whole genome shotgun (WGS) entry which is preliminary data.</text>
</comment>
<dbReference type="AlphaFoldDB" id="A0A366FRW1"/>
<evidence type="ECO:0000313" key="1">
    <source>
        <dbReference type="EMBL" id="RBP16475.1"/>
    </source>
</evidence>
<gene>
    <name evidence="1" type="ORF">DFR50_105118</name>
</gene>
<accession>A0A366FRW1</accession>
<reference evidence="1 2" key="1">
    <citation type="submission" date="2018-06" db="EMBL/GenBank/DDBJ databases">
        <title>Genomic Encyclopedia of Type Strains, Phase IV (KMG-IV): sequencing the most valuable type-strain genomes for metagenomic binning, comparative biology and taxonomic classification.</title>
        <authorList>
            <person name="Goeker M."/>
        </authorList>
    </citation>
    <scope>NUCLEOTIDE SEQUENCE [LARGE SCALE GENOMIC DNA]</scope>
    <source>
        <strain evidence="1 2">DSM 24875</strain>
    </source>
</reference>
<dbReference type="EMBL" id="QNRK01000005">
    <property type="protein sequence ID" value="RBP16475.1"/>
    <property type="molecule type" value="Genomic_DNA"/>
</dbReference>
<name>A0A366FRW1_9HYPH</name>
<proteinExistence type="predicted"/>
<protein>
    <submittedName>
        <fullName evidence="1">Uncharacterized protein</fullName>
    </submittedName>
</protein>
<organism evidence="1 2">
    <name type="scientific">Roseiarcus fermentans</name>
    <dbReference type="NCBI Taxonomy" id="1473586"/>
    <lineage>
        <taxon>Bacteria</taxon>
        <taxon>Pseudomonadati</taxon>
        <taxon>Pseudomonadota</taxon>
        <taxon>Alphaproteobacteria</taxon>
        <taxon>Hyphomicrobiales</taxon>
        <taxon>Roseiarcaceae</taxon>
        <taxon>Roseiarcus</taxon>
    </lineage>
</organism>
<keyword evidence="2" id="KW-1185">Reference proteome</keyword>